<keyword evidence="2" id="KW-0813">Transport</keyword>
<evidence type="ECO:0000259" key="8">
    <source>
        <dbReference type="PROSITE" id="PS50850"/>
    </source>
</evidence>
<feature type="transmembrane region" description="Helical" evidence="7">
    <location>
        <begin position="344"/>
        <end position="365"/>
    </location>
</feature>
<dbReference type="EMBL" id="BAABFR010000180">
    <property type="protein sequence ID" value="GAA4407444.1"/>
    <property type="molecule type" value="Genomic_DNA"/>
</dbReference>
<dbReference type="Pfam" id="PF05977">
    <property type="entry name" value="MFS_3"/>
    <property type="match status" value="1"/>
</dbReference>
<dbReference type="Gene3D" id="1.20.1250.20">
    <property type="entry name" value="MFS general substrate transporter like domains"/>
    <property type="match status" value="1"/>
</dbReference>
<dbReference type="SUPFAM" id="SSF103473">
    <property type="entry name" value="MFS general substrate transporter"/>
    <property type="match status" value="1"/>
</dbReference>
<sequence length="401" mass="42306">MFASLRTRNYRYWVSGQVVSLIGTWMQRVAQDWLVLDLAHSNAAAVGIVMALQFGPTLVLSPWAGVLADRYDKRRLLVLTQSLSALCAAVLAALVLTGVARLWQVFLVAFVFGCVSAVDAPVRQSFSIEMVGPELLPNAIALNSMVFNGARIVGPAIAGVLIAAVGTGWVFFANAVSTAAVIGALLAMRVPELFQAPPVERARGQVRAGFGYVWKRPDLLVVVVVVFFVSTFGINFPLALSALARNGFHLGANAYGLLSTTLAIGTLSGAAVAARRSRKASMRRFLASGIAFGVCQTVAGLVPVFWIVAVLLIPVGLLQMTFTTSAMSRLQLSVDKQFRGRVMGIYMLAFMGGTPLGAPLLGWIADATTAAAPLIAGGAISALSCVACIAVLRRRPVTNAG</sequence>
<feature type="transmembrane region" description="Helical" evidence="7">
    <location>
        <begin position="285"/>
        <end position="306"/>
    </location>
</feature>
<feature type="transmembrane region" description="Helical" evidence="7">
    <location>
        <begin position="76"/>
        <end position="96"/>
    </location>
</feature>
<comment type="subcellular location">
    <subcellularLocation>
        <location evidence="1">Cell membrane</location>
        <topology evidence="1">Multi-pass membrane protein</topology>
    </subcellularLocation>
</comment>
<dbReference type="InterPro" id="IPR020846">
    <property type="entry name" value="MFS_dom"/>
</dbReference>
<evidence type="ECO:0000313" key="9">
    <source>
        <dbReference type="EMBL" id="GAA4407444.1"/>
    </source>
</evidence>
<dbReference type="RefSeq" id="WP_345001772.1">
    <property type="nucleotide sequence ID" value="NZ_BAABFR010000180.1"/>
</dbReference>
<feature type="transmembrane region" description="Helical" evidence="7">
    <location>
        <begin position="312"/>
        <end position="332"/>
    </location>
</feature>
<evidence type="ECO:0000256" key="5">
    <source>
        <dbReference type="ARBA" id="ARBA00022989"/>
    </source>
</evidence>
<feature type="transmembrane region" description="Helical" evidence="7">
    <location>
        <begin position="252"/>
        <end position="273"/>
    </location>
</feature>
<evidence type="ECO:0000256" key="7">
    <source>
        <dbReference type="SAM" id="Phobius"/>
    </source>
</evidence>
<feature type="transmembrane region" description="Helical" evidence="7">
    <location>
        <begin position="12"/>
        <end position="30"/>
    </location>
</feature>
<dbReference type="InterPro" id="IPR010290">
    <property type="entry name" value="TM_effector"/>
</dbReference>
<keyword evidence="10" id="KW-1185">Reference proteome</keyword>
<evidence type="ECO:0000256" key="4">
    <source>
        <dbReference type="ARBA" id="ARBA00022692"/>
    </source>
</evidence>
<dbReference type="PROSITE" id="PS50850">
    <property type="entry name" value="MFS"/>
    <property type="match status" value="1"/>
</dbReference>
<keyword evidence="3" id="KW-1003">Cell membrane</keyword>
<name>A0ABP8KIB3_9ACTN</name>
<comment type="caution">
    <text evidence="9">The sequence shown here is derived from an EMBL/GenBank/DDBJ whole genome shotgun (WGS) entry which is preliminary data.</text>
</comment>
<feature type="transmembrane region" description="Helical" evidence="7">
    <location>
        <begin position="140"/>
        <end position="163"/>
    </location>
</feature>
<feature type="transmembrane region" description="Helical" evidence="7">
    <location>
        <begin position="371"/>
        <end position="392"/>
    </location>
</feature>
<proteinExistence type="predicted"/>
<feature type="transmembrane region" description="Helical" evidence="7">
    <location>
        <begin position="219"/>
        <end position="240"/>
    </location>
</feature>
<feature type="domain" description="Major facilitator superfamily (MFS) profile" evidence="8">
    <location>
        <begin position="1"/>
        <end position="396"/>
    </location>
</feature>
<dbReference type="InterPro" id="IPR036259">
    <property type="entry name" value="MFS_trans_sf"/>
</dbReference>
<evidence type="ECO:0000256" key="3">
    <source>
        <dbReference type="ARBA" id="ARBA00022475"/>
    </source>
</evidence>
<keyword evidence="4 7" id="KW-0812">Transmembrane</keyword>
<keyword evidence="5 7" id="KW-1133">Transmembrane helix</keyword>
<evidence type="ECO:0000256" key="2">
    <source>
        <dbReference type="ARBA" id="ARBA00022448"/>
    </source>
</evidence>
<dbReference type="PANTHER" id="PTHR23513:SF11">
    <property type="entry name" value="STAPHYLOFERRIN A TRANSPORTER"/>
    <property type="match status" value="1"/>
</dbReference>
<feature type="transmembrane region" description="Helical" evidence="7">
    <location>
        <begin position="42"/>
        <end position="64"/>
    </location>
</feature>
<accession>A0ABP8KIB3</accession>
<dbReference type="CDD" id="cd06173">
    <property type="entry name" value="MFS_MefA_like"/>
    <property type="match status" value="1"/>
</dbReference>
<dbReference type="Proteomes" id="UP001500635">
    <property type="component" value="Unassembled WGS sequence"/>
</dbReference>
<organism evidence="9 10">
    <name type="scientific">Tsukamurella soli</name>
    <dbReference type="NCBI Taxonomy" id="644556"/>
    <lineage>
        <taxon>Bacteria</taxon>
        <taxon>Bacillati</taxon>
        <taxon>Actinomycetota</taxon>
        <taxon>Actinomycetes</taxon>
        <taxon>Mycobacteriales</taxon>
        <taxon>Tsukamurellaceae</taxon>
        <taxon>Tsukamurella</taxon>
    </lineage>
</organism>
<evidence type="ECO:0000313" key="10">
    <source>
        <dbReference type="Proteomes" id="UP001500635"/>
    </source>
</evidence>
<protein>
    <submittedName>
        <fullName evidence="9">MFS transporter</fullName>
    </submittedName>
</protein>
<evidence type="ECO:0000256" key="6">
    <source>
        <dbReference type="ARBA" id="ARBA00023136"/>
    </source>
</evidence>
<evidence type="ECO:0000256" key="1">
    <source>
        <dbReference type="ARBA" id="ARBA00004651"/>
    </source>
</evidence>
<reference evidence="10" key="1">
    <citation type="journal article" date="2019" name="Int. J. Syst. Evol. Microbiol.">
        <title>The Global Catalogue of Microorganisms (GCM) 10K type strain sequencing project: providing services to taxonomists for standard genome sequencing and annotation.</title>
        <authorList>
            <consortium name="The Broad Institute Genomics Platform"/>
            <consortium name="The Broad Institute Genome Sequencing Center for Infectious Disease"/>
            <person name="Wu L."/>
            <person name="Ma J."/>
        </authorList>
    </citation>
    <scope>NUCLEOTIDE SEQUENCE [LARGE SCALE GENOMIC DNA]</scope>
    <source>
        <strain evidence="10">JCM 17688</strain>
    </source>
</reference>
<gene>
    <name evidence="9" type="ORF">GCM10023147_51480</name>
</gene>
<keyword evidence="6 7" id="KW-0472">Membrane</keyword>
<dbReference type="PANTHER" id="PTHR23513">
    <property type="entry name" value="INTEGRAL MEMBRANE EFFLUX PROTEIN-RELATED"/>
    <property type="match status" value="1"/>
</dbReference>